<proteinExistence type="inferred from homology"/>
<comment type="similarity">
    <text evidence="5">Belongs to the transketolase family.</text>
</comment>
<dbReference type="CDD" id="cd07033">
    <property type="entry name" value="TPP_PYR_DXS_TK_like"/>
    <property type="match status" value="1"/>
</dbReference>
<dbReference type="Pfam" id="PF00456">
    <property type="entry name" value="Transketolase_N"/>
    <property type="match status" value="1"/>
</dbReference>
<evidence type="ECO:0000256" key="1">
    <source>
        <dbReference type="ARBA" id="ARBA00001913"/>
    </source>
</evidence>
<keyword evidence="11" id="KW-0786">Thiamine pyrophosphate</keyword>
<accession>A0A2Z4Y3T3</accession>
<comment type="cofactor">
    <cofactor evidence="1">
        <name>Ca(2+)</name>
        <dbReference type="ChEBI" id="CHEBI:29108"/>
    </cofactor>
</comment>
<dbReference type="Pfam" id="PF02780">
    <property type="entry name" value="Transketolase_C"/>
    <property type="match status" value="1"/>
</dbReference>
<dbReference type="Gene3D" id="3.40.50.970">
    <property type="match status" value="2"/>
</dbReference>
<evidence type="ECO:0000256" key="6">
    <source>
        <dbReference type="ARBA" id="ARBA00011738"/>
    </source>
</evidence>
<dbReference type="PANTHER" id="PTHR43195:SF1">
    <property type="entry name" value="FI06132P-RELATED"/>
    <property type="match status" value="1"/>
</dbReference>
<dbReference type="GO" id="GO:0005737">
    <property type="term" value="C:cytoplasm"/>
    <property type="evidence" value="ECO:0007669"/>
    <property type="project" value="UniProtKB-ARBA"/>
</dbReference>
<evidence type="ECO:0000256" key="3">
    <source>
        <dbReference type="ARBA" id="ARBA00001946"/>
    </source>
</evidence>
<evidence type="ECO:0000256" key="2">
    <source>
        <dbReference type="ARBA" id="ARBA00001936"/>
    </source>
</evidence>
<dbReference type="GO" id="GO:0046872">
    <property type="term" value="F:metal ion binding"/>
    <property type="evidence" value="ECO:0007669"/>
    <property type="project" value="UniProtKB-KW"/>
</dbReference>
<dbReference type="SMART" id="SM00861">
    <property type="entry name" value="Transket_pyr"/>
    <property type="match status" value="1"/>
</dbReference>
<dbReference type="Gene3D" id="3.40.50.920">
    <property type="match status" value="1"/>
</dbReference>
<dbReference type="InterPro" id="IPR005474">
    <property type="entry name" value="Transketolase_N"/>
</dbReference>
<evidence type="ECO:0000313" key="14">
    <source>
        <dbReference type="Proteomes" id="UP000262583"/>
    </source>
</evidence>
<dbReference type="SUPFAM" id="SSF52922">
    <property type="entry name" value="TK C-terminal domain-like"/>
    <property type="match status" value="1"/>
</dbReference>
<dbReference type="SUPFAM" id="SSF52518">
    <property type="entry name" value="Thiamin diphosphate-binding fold (THDP-binding)"/>
    <property type="match status" value="2"/>
</dbReference>
<feature type="domain" description="Transketolase-like pyrimidine-binding" evidence="12">
    <location>
        <begin position="312"/>
        <end position="475"/>
    </location>
</feature>
<dbReference type="KEGG" id="schv:BRCON_1023"/>
<dbReference type="GO" id="GO:0004802">
    <property type="term" value="F:transketolase activity"/>
    <property type="evidence" value="ECO:0007669"/>
    <property type="project" value="TreeGrafter"/>
</dbReference>
<comment type="cofactor">
    <cofactor evidence="3">
        <name>Mg(2+)</name>
        <dbReference type="ChEBI" id="CHEBI:18420"/>
    </cofactor>
</comment>
<dbReference type="InterPro" id="IPR033248">
    <property type="entry name" value="Transketolase_C"/>
</dbReference>
<dbReference type="InterPro" id="IPR009014">
    <property type="entry name" value="Transketo_C/PFOR_II"/>
</dbReference>
<evidence type="ECO:0000256" key="8">
    <source>
        <dbReference type="ARBA" id="ARBA00022723"/>
    </source>
</evidence>
<evidence type="ECO:0000256" key="7">
    <source>
        <dbReference type="ARBA" id="ARBA00022679"/>
    </source>
</evidence>
<dbReference type="Pfam" id="PF02779">
    <property type="entry name" value="Transket_pyr"/>
    <property type="match status" value="1"/>
</dbReference>
<dbReference type="AlphaFoldDB" id="A0A2Z4Y3T3"/>
<gene>
    <name evidence="13" type="ORF">BRCON_1023</name>
</gene>
<evidence type="ECO:0000256" key="5">
    <source>
        <dbReference type="ARBA" id="ARBA00007131"/>
    </source>
</evidence>
<dbReference type="EMBL" id="CP030759">
    <property type="protein sequence ID" value="AXA35800.1"/>
    <property type="molecule type" value="Genomic_DNA"/>
</dbReference>
<dbReference type="Proteomes" id="UP000262583">
    <property type="component" value="Chromosome"/>
</dbReference>
<reference evidence="13 14" key="1">
    <citation type="submission" date="2018-05" db="EMBL/GenBank/DDBJ databases">
        <title>A metagenomic window into the 2 km-deep terrestrial subsurface aquifer revealed taxonomically and functionally diverse microbial community comprising novel uncultured bacterial lineages.</title>
        <authorList>
            <person name="Kadnikov V.V."/>
            <person name="Mardanov A.V."/>
            <person name="Beletsky A.V."/>
            <person name="Banks D."/>
            <person name="Pimenov N.V."/>
            <person name="Frank Y.A."/>
            <person name="Karnachuk O.V."/>
            <person name="Ravin N.V."/>
        </authorList>
    </citation>
    <scope>NUCLEOTIDE SEQUENCE [LARGE SCALE GENOMIC DNA]</scope>
    <source>
        <strain evidence="13">BY</strain>
    </source>
</reference>
<name>A0A2Z4Y3T3_SUMC1</name>
<organism evidence="13 14">
    <name type="scientific">Sumerlaea chitinivorans</name>
    <dbReference type="NCBI Taxonomy" id="2250252"/>
    <lineage>
        <taxon>Bacteria</taxon>
        <taxon>Candidatus Sumerlaeota</taxon>
        <taxon>Candidatus Sumerlaeia</taxon>
        <taxon>Candidatus Sumerlaeales</taxon>
        <taxon>Candidatus Sumerlaeaceae</taxon>
        <taxon>Candidatus Sumerlaea</taxon>
    </lineage>
</organism>
<dbReference type="InterPro" id="IPR029061">
    <property type="entry name" value="THDP-binding"/>
</dbReference>
<dbReference type="PROSITE" id="PS00802">
    <property type="entry name" value="TRANSKETOLASE_2"/>
    <property type="match status" value="1"/>
</dbReference>
<dbReference type="InterPro" id="IPR020826">
    <property type="entry name" value="Transketolase_BS"/>
</dbReference>
<dbReference type="InterPro" id="IPR005475">
    <property type="entry name" value="Transketolase-like_Pyr-bd"/>
</dbReference>
<keyword evidence="9" id="KW-0106">Calcium</keyword>
<dbReference type="CDD" id="cd02012">
    <property type="entry name" value="TPP_TK"/>
    <property type="match status" value="1"/>
</dbReference>
<sequence>MNTELVNALQAKANVLRIHSIRATSAAGSGHPTTCLSCAEIVATLFFHVMRYDPKNPQHPLNDRFVLSKGHAAPILYAAWAEAGLFPVEKLLTLRRIDSDLEGHPTPRLPFVDVATGSLGQGLGAGVGLALNSKYLDKTGYRTYVLLGDGEVAEGAVWEAAELASYYKLDNLVAIVDVNRLGQSQATMLEHRLDVYKARFEAFGWNAVTVEGHSVSELLNAFELAKSSSEKPFAIIAKTLKGKGVSFAEDKDGWHGKPFKKGEEEQQAIADIEKCGIVGGENLAPPSPIVAELPKFEKKPMEKPAYRVGDMVATREAYGEALVRLGAADSRVVVLDGDTKNSTYSEKFLKAYPDRFFEGFIAEQNVISMATGLAARGKIVFASSFAVFLSRGFDQVRMAGISQSNLNLCGSHVGVSIGEDGPSQMGLEDLALFRAIPNSVVFYPSDAVATENAVALAAEYNGIAYIRTSRPKTPVIYANDEKFEIGKAKLVRKSTQDQITIVTGGVTLFEALKAADALQKDGISVRIVDLFTVKPVDRETLLECAQATKKLILTVEDHYPEGGIGEAVMAALADTDIKVVSLAVRELPRSGKPEELLARYGIDAAAIERRVRELVQG</sequence>
<evidence type="ECO:0000313" key="13">
    <source>
        <dbReference type="EMBL" id="AXA35800.1"/>
    </source>
</evidence>
<keyword evidence="7" id="KW-0808">Transferase</keyword>
<dbReference type="FunFam" id="3.40.50.970:FF:000129">
    <property type="entry name" value="Transketolase"/>
    <property type="match status" value="1"/>
</dbReference>
<comment type="cofactor">
    <cofactor evidence="2">
        <name>Mn(2+)</name>
        <dbReference type="ChEBI" id="CHEBI:29035"/>
    </cofactor>
</comment>
<evidence type="ECO:0000256" key="11">
    <source>
        <dbReference type="ARBA" id="ARBA00023052"/>
    </source>
</evidence>
<dbReference type="NCBIfam" id="NF004559">
    <property type="entry name" value="PRK05899.2-5"/>
    <property type="match status" value="1"/>
</dbReference>
<evidence type="ECO:0000256" key="10">
    <source>
        <dbReference type="ARBA" id="ARBA00022842"/>
    </source>
</evidence>
<evidence type="ECO:0000259" key="12">
    <source>
        <dbReference type="SMART" id="SM00861"/>
    </source>
</evidence>
<dbReference type="PANTHER" id="PTHR43195">
    <property type="entry name" value="TRANSKETOLASE"/>
    <property type="match status" value="1"/>
</dbReference>
<comment type="cofactor">
    <cofactor evidence="4">
        <name>thiamine diphosphate</name>
        <dbReference type="ChEBI" id="CHEBI:58937"/>
    </cofactor>
</comment>
<dbReference type="InterPro" id="IPR051424">
    <property type="entry name" value="Transketolase-like"/>
</dbReference>
<keyword evidence="8" id="KW-0479">Metal-binding</keyword>
<dbReference type="GO" id="GO:0030976">
    <property type="term" value="F:thiamine pyrophosphate binding"/>
    <property type="evidence" value="ECO:0007669"/>
    <property type="project" value="TreeGrafter"/>
</dbReference>
<evidence type="ECO:0000256" key="9">
    <source>
        <dbReference type="ARBA" id="ARBA00022837"/>
    </source>
</evidence>
<comment type="subunit">
    <text evidence="6">Homodimer.</text>
</comment>
<keyword evidence="10" id="KW-0460">Magnesium</keyword>
<evidence type="ECO:0000256" key="4">
    <source>
        <dbReference type="ARBA" id="ARBA00001964"/>
    </source>
</evidence>
<protein>
    <submittedName>
        <fullName evidence="13">Transketolase</fullName>
    </submittedName>
</protein>